<comment type="caution">
    <text evidence="1">The sequence shown here is derived from an EMBL/GenBank/DDBJ whole genome shotgun (WGS) entry which is preliminary data.</text>
</comment>
<evidence type="ECO:0000313" key="2">
    <source>
        <dbReference type="Proteomes" id="UP000325313"/>
    </source>
</evidence>
<reference evidence="1 2" key="1">
    <citation type="submission" date="2019-05" db="EMBL/GenBank/DDBJ databases">
        <title>Emergence of the Ug99 lineage of the wheat stem rust pathogen through somatic hybridization.</title>
        <authorList>
            <person name="Li F."/>
            <person name="Upadhyaya N.M."/>
            <person name="Sperschneider J."/>
            <person name="Matny O."/>
            <person name="Nguyen-Phuc H."/>
            <person name="Mago R."/>
            <person name="Raley C."/>
            <person name="Miller M.E."/>
            <person name="Silverstein K.A.T."/>
            <person name="Henningsen E."/>
            <person name="Hirsch C.D."/>
            <person name="Visser B."/>
            <person name="Pretorius Z.A."/>
            <person name="Steffenson B.J."/>
            <person name="Schwessinger B."/>
            <person name="Dodds P.N."/>
            <person name="Figueroa M."/>
        </authorList>
    </citation>
    <scope>NUCLEOTIDE SEQUENCE [LARGE SCALE GENOMIC DNA]</scope>
    <source>
        <strain evidence="1 2">Ug99</strain>
    </source>
</reference>
<gene>
    <name evidence="1" type="ORF">PGTUg99_032498</name>
</gene>
<sequence length="97" mass="10812">MLVVVEDEKDLRLRWHEEDTDKFNNSKSPGGSSGEVVRSGCIENIVQTETAGLPRSSGPVGVPWGLSRVMHAAIERRGTFCARKIQYPSRRCSQKPE</sequence>
<dbReference type="Proteomes" id="UP000325313">
    <property type="component" value="Unassembled WGS sequence"/>
</dbReference>
<organism evidence="1 2">
    <name type="scientific">Puccinia graminis f. sp. tritici</name>
    <dbReference type="NCBI Taxonomy" id="56615"/>
    <lineage>
        <taxon>Eukaryota</taxon>
        <taxon>Fungi</taxon>
        <taxon>Dikarya</taxon>
        <taxon>Basidiomycota</taxon>
        <taxon>Pucciniomycotina</taxon>
        <taxon>Pucciniomycetes</taxon>
        <taxon>Pucciniales</taxon>
        <taxon>Pucciniaceae</taxon>
        <taxon>Puccinia</taxon>
    </lineage>
</organism>
<evidence type="ECO:0000313" key="1">
    <source>
        <dbReference type="EMBL" id="KAA1129624.1"/>
    </source>
</evidence>
<proteinExistence type="predicted"/>
<dbReference type="AlphaFoldDB" id="A0A5B0RYH6"/>
<protein>
    <submittedName>
        <fullName evidence="1">Uncharacterized protein</fullName>
    </submittedName>
</protein>
<accession>A0A5B0RYH6</accession>
<dbReference type="EMBL" id="VDEP01000136">
    <property type="protein sequence ID" value="KAA1129624.1"/>
    <property type="molecule type" value="Genomic_DNA"/>
</dbReference>
<name>A0A5B0RYH6_PUCGR</name>